<dbReference type="SUPFAM" id="SSF51126">
    <property type="entry name" value="Pectin lyase-like"/>
    <property type="match status" value="1"/>
</dbReference>
<evidence type="ECO:0000256" key="1">
    <source>
        <dbReference type="ARBA" id="ARBA00008891"/>
    </source>
</evidence>
<accession>A0ABT2W9A7</accession>
<feature type="active site" evidence="4">
    <location>
        <position position="197"/>
    </location>
</feature>
<dbReference type="Gene3D" id="2.160.20.10">
    <property type="entry name" value="Single-stranded right-handed beta-helix, Pectin lyase-like"/>
    <property type="match status" value="1"/>
</dbReference>
<dbReference type="PANTHER" id="PTHR31321:SF57">
    <property type="entry name" value="PECTINESTERASE 53-RELATED"/>
    <property type="match status" value="1"/>
</dbReference>
<evidence type="ECO:0000256" key="5">
    <source>
        <dbReference type="RuleBase" id="RU000589"/>
    </source>
</evidence>
<evidence type="ECO:0000259" key="6">
    <source>
        <dbReference type="Pfam" id="PF01095"/>
    </source>
</evidence>
<comment type="catalytic activity">
    <reaction evidence="5">
        <text>[(1-&gt;4)-alpha-D-galacturonosyl methyl ester](n) + n H2O = [(1-&gt;4)-alpha-D-galacturonosyl](n) + n methanol + n H(+)</text>
        <dbReference type="Rhea" id="RHEA:22380"/>
        <dbReference type="Rhea" id="RHEA-COMP:14570"/>
        <dbReference type="Rhea" id="RHEA-COMP:14573"/>
        <dbReference type="ChEBI" id="CHEBI:15377"/>
        <dbReference type="ChEBI" id="CHEBI:15378"/>
        <dbReference type="ChEBI" id="CHEBI:17790"/>
        <dbReference type="ChEBI" id="CHEBI:140522"/>
        <dbReference type="ChEBI" id="CHEBI:140523"/>
        <dbReference type="EC" id="3.1.1.11"/>
    </reaction>
</comment>
<dbReference type="EMBL" id="JAOTEM010000005">
    <property type="protein sequence ID" value="MCU7618802.1"/>
    <property type="molecule type" value="Genomic_DNA"/>
</dbReference>
<evidence type="ECO:0000313" key="7">
    <source>
        <dbReference type="EMBL" id="MCU7618802.1"/>
    </source>
</evidence>
<dbReference type="InterPro" id="IPR011050">
    <property type="entry name" value="Pectin_lyase_fold/virulence"/>
</dbReference>
<dbReference type="InterPro" id="IPR033131">
    <property type="entry name" value="Pectinesterase_Asp_AS"/>
</dbReference>
<dbReference type="InterPro" id="IPR012334">
    <property type="entry name" value="Pectin_lyas_fold"/>
</dbReference>
<evidence type="ECO:0000313" key="8">
    <source>
        <dbReference type="Proteomes" id="UP001208649"/>
    </source>
</evidence>
<gene>
    <name evidence="7" type="ORF">NZ698_16525</name>
</gene>
<comment type="pathway">
    <text evidence="5">Glycan metabolism; pectin degradation; 2-dehydro-3-deoxy-D-gluconate from pectin: step 1/5.</text>
</comment>
<dbReference type="InterPro" id="IPR000070">
    <property type="entry name" value="Pectinesterase_cat"/>
</dbReference>
<protein>
    <recommendedName>
        <fullName evidence="5">Pectinesterase</fullName>
        <ecNumber evidence="5">3.1.1.11</ecNumber>
    </recommendedName>
</protein>
<dbReference type="PROSITE" id="PS00503">
    <property type="entry name" value="PECTINESTERASE_2"/>
    <property type="match status" value="1"/>
</dbReference>
<evidence type="ECO:0000256" key="2">
    <source>
        <dbReference type="ARBA" id="ARBA00022801"/>
    </source>
</evidence>
<dbReference type="PANTHER" id="PTHR31321">
    <property type="entry name" value="ACYL-COA THIOESTER HYDROLASE YBHC-RELATED"/>
    <property type="match status" value="1"/>
</dbReference>
<keyword evidence="3 5" id="KW-0063">Aspartyl esterase</keyword>
<proteinExistence type="inferred from homology"/>
<keyword evidence="2 5" id="KW-0378">Hydrolase</keyword>
<dbReference type="Pfam" id="PF01095">
    <property type="entry name" value="Pectinesterase"/>
    <property type="match status" value="1"/>
</dbReference>
<dbReference type="Proteomes" id="UP001208649">
    <property type="component" value="Unassembled WGS sequence"/>
</dbReference>
<dbReference type="EC" id="3.1.1.11" evidence="5"/>
<comment type="caution">
    <text evidence="7">The sequence shown here is derived from an EMBL/GenBank/DDBJ whole genome shotgun (WGS) entry which is preliminary data.</text>
</comment>
<dbReference type="RefSeq" id="WP_263004326.1">
    <property type="nucleotide sequence ID" value="NZ_JAOTEM010000005.1"/>
</dbReference>
<organism evidence="7 8">
    <name type="scientific">Chryseobacterium edaphi</name>
    <dbReference type="NCBI Taxonomy" id="2976532"/>
    <lineage>
        <taxon>Bacteria</taxon>
        <taxon>Pseudomonadati</taxon>
        <taxon>Bacteroidota</taxon>
        <taxon>Flavobacteriia</taxon>
        <taxon>Flavobacteriales</taxon>
        <taxon>Weeksellaceae</taxon>
        <taxon>Chryseobacterium group</taxon>
        <taxon>Chryseobacterium</taxon>
    </lineage>
</organism>
<reference evidence="8" key="1">
    <citation type="submission" date="2023-07" db="EMBL/GenBank/DDBJ databases">
        <title>Chryseobacterium sp. strain PBS4-4 Genome sequencing and assembly.</title>
        <authorList>
            <person name="Jung Y."/>
        </authorList>
    </citation>
    <scope>NUCLEOTIDE SEQUENCE [LARGE SCALE GENOMIC DNA]</scope>
    <source>
        <strain evidence="8">PBS4-4</strain>
    </source>
</reference>
<feature type="domain" description="Pectinesterase catalytic" evidence="6">
    <location>
        <begin position="34"/>
        <end position="330"/>
    </location>
</feature>
<sequence length="341" mass="37653">MKISNFYKKLNFLTLFSVVVISLLSFKINEVKTIVVSKDGKGNFTTIQEAINSVEEGKTVRTKIIVKPGTYREKITVDASKSPITLIGENAENTILVYGDHASKQNAEGKNIGTTGSSSIFIFSDDFSAKNITFQNDAGPVGQAVAVLTTGDRIAFENCKFLGFQDTLYTKGAQDNPNKSKVSRNYFKNCYIEGTTDYIFGAGTAVFENCTIYSKKNASYVTAASTPEGSEFGYVFINCNLTGDASANSVYLGRPWRPFAKTVYINCAIDSTIRLEGWHNWGKVDAEKTTFYGEYNSKGIGAATEKRVSWSHQLTKEESKKYTAKNILSGKDNWNYKKAAQ</sequence>
<evidence type="ECO:0000256" key="3">
    <source>
        <dbReference type="ARBA" id="ARBA00023085"/>
    </source>
</evidence>
<name>A0ABT2W9A7_9FLAO</name>
<evidence type="ECO:0000256" key="4">
    <source>
        <dbReference type="PROSITE-ProRule" id="PRU10040"/>
    </source>
</evidence>
<comment type="similarity">
    <text evidence="1">Belongs to the pectinesterase family.</text>
</comment>
<keyword evidence="8" id="KW-1185">Reference proteome</keyword>